<reference evidence="1" key="1">
    <citation type="submission" date="2020-03" db="EMBL/GenBank/DDBJ databases">
        <title>A high-quality chromosome-level genome assembly of a woody plant with both climbing and erect habits, Rhamnella rubrinervis.</title>
        <authorList>
            <person name="Lu Z."/>
            <person name="Yang Y."/>
            <person name="Zhu X."/>
            <person name="Sun Y."/>
        </authorList>
    </citation>
    <scope>NUCLEOTIDE SEQUENCE</scope>
    <source>
        <strain evidence="1">BYM</strain>
        <tissue evidence="1">Leaf</tissue>
    </source>
</reference>
<dbReference type="AlphaFoldDB" id="A0A8K0MS32"/>
<keyword evidence="2" id="KW-1185">Reference proteome</keyword>
<evidence type="ECO:0000313" key="1">
    <source>
        <dbReference type="EMBL" id="KAF3456562.1"/>
    </source>
</evidence>
<organism evidence="1 2">
    <name type="scientific">Rhamnella rubrinervis</name>
    <dbReference type="NCBI Taxonomy" id="2594499"/>
    <lineage>
        <taxon>Eukaryota</taxon>
        <taxon>Viridiplantae</taxon>
        <taxon>Streptophyta</taxon>
        <taxon>Embryophyta</taxon>
        <taxon>Tracheophyta</taxon>
        <taxon>Spermatophyta</taxon>
        <taxon>Magnoliopsida</taxon>
        <taxon>eudicotyledons</taxon>
        <taxon>Gunneridae</taxon>
        <taxon>Pentapetalae</taxon>
        <taxon>rosids</taxon>
        <taxon>fabids</taxon>
        <taxon>Rosales</taxon>
        <taxon>Rhamnaceae</taxon>
        <taxon>rhamnoid group</taxon>
        <taxon>Rhamneae</taxon>
        <taxon>Rhamnella</taxon>
    </lineage>
</organism>
<accession>A0A8K0MS32</accession>
<name>A0A8K0MS32_9ROSA</name>
<proteinExistence type="predicted"/>
<dbReference type="PANTHER" id="PTHR47911:SF1">
    <property type="entry name" value="OS06G0664400 PROTEIN"/>
    <property type="match status" value="1"/>
</dbReference>
<dbReference type="PANTHER" id="PTHR47911">
    <property type="entry name" value="HYDROXYPROLINE-RICH GLYCOPROTEIN-LIKE"/>
    <property type="match status" value="1"/>
</dbReference>
<gene>
    <name evidence="1" type="ORF">FNV43_RR01216</name>
</gene>
<sequence length="131" mass="14986">MFGDRGKRDQLGDFVEWVWCRALSDNTNGEKLAQKLGPETMNKLVEAFEEMSERVLPSPMDDAYFDVLHTNLMIVEKVKRETHILERESEKFKDFSSEIQGLGAIHQGKLFDKACGVIQGLEEGVHSLEER</sequence>
<dbReference type="OrthoDB" id="1932806at2759"/>
<dbReference type="Proteomes" id="UP000796880">
    <property type="component" value="Unassembled WGS sequence"/>
</dbReference>
<dbReference type="EMBL" id="VOIH02000001">
    <property type="protein sequence ID" value="KAF3456562.1"/>
    <property type="molecule type" value="Genomic_DNA"/>
</dbReference>
<protein>
    <submittedName>
        <fullName evidence="1">Uncharacterized protein</fullName>
    </submittedName>
</protein>
<comment type="caution">
    <text evidence="1">The sequence shown here is derived from an EMBL/GenBank/DDBJ whole genome shotgun (WGS) entry which is preliminary data.</text>
</comment>
<evidence type="ECO:0000313" key="2">
    <source>
        <dbReference type="Proteomes" id="UP000796880"/>
    </source>
</evidence>